<dbReference type="RefSeq" id="WP_218576676.1">
    <property type="nucleotide sequence ID" value="NZ_JACADJ010000033.1"/>
</dbReference>
<organism evidence="2 3">
    <name type="scientific">Desulfobacter latus</name>
    <dbReference type="NCBI Taxonomy" id="2292"/>
    <lineage>
        <taxon>Bacteria</taxon>
        <taxon>Pseudomonadati</taxon>
        <taxon>Thermodesulfobacteriota</taxon>
        <taxon>Desulfobacteria</taxon>
        <taxon>Desulfobacterales</taxon>
        <taxon>Desulfobacteraceae</taxon>
        <taxon>Desulfobacter</taxon>
    </lineage>
</organism>
<sequence length="272" mass="29050">MNKIDPLGLWHFMTGDEAQPLNHISRADLAVVIKKIFMIPTASLTLTPASVAYGDSFDISLTDAKAEAINSSINLYDSSDQLTFIAIVNRQTVNSPVASADIFEQAENIYAFIDNHGVRNVIATPLEIIFSDQDSDGVQDRHDTWPADSRYDTDADGNGIPDILDSLYSLGSYDQDSVVSIDGRLIAVSEIITDGGIFPIDLNGNGIADDEEDTSLIDTTALQVLSGQQAPPIVTTGDVDGDGHIGTAEALYGIQQSAQSAENTPSDSVTNN</sequence>
<evidence type="ECO:0000313" key="3">
    <source>
        <dbReference type="Proteomes" id="UP000553343"/>
    </source>
</evidence>
<comment type="caution">
    <text evidence="2">The sequence shown here is derived from an EMBL/GenBank/DDBJ whole genome shotgun (WGS) entry which is preliminary data.</text>
</comment>
<dbReference type="AlphaFoldDB" id="A0A850SZ51"/>
<feature type="compositionally biased region" description="Basic and acidic residues" evidence="1">
    <location>
        <begin position="138"/>
        <end position="153"/>
    </location>
</feature>
<evidence type="ECO:0000313" key="2">
    <source>
        <dbReference type="EMBL" id="NWH05400.1"/>
    </source>
</evidence>
<protein>
    <submittedName>
        <fullName evidence="2">Uncharacterized protein</fullName>
    </submittedName>
</protein>
<feature type="region of interest" description="Disordered" evidence="1">
    <location>
        <begin position="137"/>
        <end position="156"/>
    </location>
</feature>
<name>A0A850SZ51_9BACT</name>
<reference evidence="2 3" key="1">
    <citation type="submission" date="2020-06" db="EMBL/GenBank/DDBJ databases">
        <title>High-quality draft genome of sulfate reducer Desulfobacter latus type strain AcrS2 isolated from marine sediment.</title>
        <authorList>
            <person name="Hoppe M."/>
            <person name="Larsen C.K."/>
            <person name="Marshall I.P.G."/>
            <person name="Schramm A."/>
            <person name="Marietou A.G."/>
        </authorList>
    </citation>
    <scope>NUCLEOTIDE SEQUENCE [LARGE SCALE GENOMIC DNA]</scope>
    <source>
        <strain evidence="2 3">AcRS2</strain>
    </source>
</reference>
<evidence type="ECO:0000256" key="1">
    <source>
        <dbReference type="SAM" id="MobiDB-lite"/>
    </source>
</evidence>
<gene>
    <name evidence="2" type="ORF">HXW94_10445</name>
</gene>
<keyword evidence="3" id="KW-1185">Reference proteome</keyword>
<proteinExistence type="predicted"/>
<dbReference type="EMBL" id="JACADJ010000033">
    <property type="protein sequence ID" value="NWH05400.1"/>
    <property type="molecule type" value="Genomic_DNA"/>
</dbReference>
<dbReference type="Proteomes" id="UP000553343">
    <property type="component" value="Unassembled WGS sequence"/>
</dbReference>
<accession>A0A850SZ51</accession>